<dbReference type="AlphaFoldDB" id="A0A1M7UHM1"/>
<keyword evidence="2" id="KW-1185">Reference proteome</keyword>
<proteinExistence type="predicted"/>
<dbReference type="GO" id="GO:0008168">
    <property type="term" value="F:methyltransferase activity"/>
    <property type="evidence" value="ECO:0007669"/>
    <property type="project" value="UniProtKB-KW"/>
</dbReference>
<keyword evidence="1" id="KW-0489">Methyltransferase</keyword>
<reference evidence="2" key="1">
    <citation type="submission" date="2016-11" db="EMBL/GenBank/DDBJ databases">
        <authorList>
            <person name="Varghese N."/>
            <person name="Submissions S."/>
        </authorList>
    </citation>
    <scope>NUCLEOTIDE SEQUENCE [LARGE SCALE GENOMIC DNA]</scope>
    <source>
        <strain evidence="2">GAS401</strain>
    </source>
</reference>
<keyword evidence="1" id="KW-0808">Transferase</keyword>
<evidence type="ECO:0000313" key="2">
    <source>
        <dbReference type="Proteomes" id="UP000184096"/>
    </source>
</evidence>
<organism evidence="1 2">
    <name type="scientific">Bradyrhizobium erythrophlei</name>
    <dbReference type="NCBI Taxonomy" id="1437360"/>
    <lineage>
        <taxon>Bacteria</taxon>
        <taxon>Pseudomonadati</taxon>
        <taxon>Pseudomonadota</taxon>
        <taxon>Alphaproteobacteria</taxon>
        <taxon>Hyphomicrobiales</taxon>
        <taxon>Nitrobacteraceae</taxon>
        <taxon>Bradyrhizobium</taxon>
    </lineage>
</organism>
<gene>
    <name evidence="1" type="ORF">SAMN05444170_5111</name>
</gene>
<dbReference type="GO" id="GO:0032259">
    <property type="term" value="P:methylation"/>
    <property type="evidence" value="ECO:0007669"/>
    <property type="project" value="UniProtKB-KW"/>
</dbReference>
<dbReference type="InterPro" id="IPR027612">
    <property type="entry name" value="Put_MTase_LIC12133"/>
</dbReference>
<dbReference type="EMBL" id="LT670849">
    <property type="protein sequence ID" value="SHN82436.1"/>
    <property type="molecule type" value="Genomic_DNA"/>
</dbReference>
<sequence length="295" mass="33422">MLALWGSAIDMEKSRPVLKRLARFLMPPGLPWLMHRIKHGNTGLVGAYPSWEEAKKHSCGYDEDQIVARIVNTTRAVVDSEEQLFDRDGVIFRAAMPPFPLLTFLLRSAIRSGDSLSVLDFGGALGSTYRQCQPFLKDIRSVRWHIVETPKLVVAGREFATENLRFFETIEPATLEMEPDIVLFSGVLQYLDDPFGILAKAVSLNPEFIVVDRNPFCSSARDLYTVQVVSDEIFPARLPFRAFSNEKFASVFGGDYLEIGQFETVDPEMFVRGESVRFLGKVWERRSERGNLHVV</sequence>
<dbReference type="NCBIfam" id="TIGR04325">
    <property type="entry name" value="MTase_LIC12133"/>
    <property type="match status" value="1"/>
</dbReference>
<evidence type="ECO:0000313" key="1">
    <source>
        <dbReference type="EMBL" id="SHN82436.1"/>
    </source>
</evidence>
<dbReference type="Proteomes" id="UP000184096">
    <property type="component" value="Chromosome I"/>
</dbReference>
<name>A0A1M7UHM1_9BRAD</name>
<accession>A0A1M7UHM1</accession>
<protein>
    <submittedName>
        <fullName evidence="1">Putative methyltransferase, LIC12133 family</fullName>
    </submittedName>
</protein>